<organism evidence="1">
    <name type="scientific">hydrocarbon metagenome</name>
    <dbReference type="NCBI Taxonomy" id="938273"/>
    <lineage>
        <taxon>unclassified sequences</taxon>
        <taxon>metagenomes</taxon>
        <taxon>ecological metagenomes</taxon>
    </lineage>
</organism>
<accession>A0A0W8FZ76</accession>
<reference evidence="1" key="1">
    <citation type="journal article" date="2015" name="Proc. Natl. Acad. Sci. U.S.A.">
        <title>Networks of energetic and metabolic interactions define dynamics in microbial communities.</title>
        <authorList>
            <person name="Embree M."/>
            <person name="Liu J.K."/>
            <person name="Al-Bassam M.M."/>
            <person name="Zengler K."/>
        </authorList>
    </citation>
    <scope>NUCLEOTIDE SEQUENCE</scope>
</reference>
<name>A0A0W8FZ76_9ZZZZ</name>
<comment type="caution">
    <text evidence="1">The sequence shown here is derived from an EMBL/GenBank/DDBJ whole genome shotgun (WGS) entry which is preliminary data.</text>
</comment>
<proteinExistence type="predicted"/>
<sequence length="132" mass="14845">MENISFVSRKTKTVLKTCPLLTIGVMEESTFFSFSFLSLMLKARFAKLRFSSIESIMKLMPSEFSSKRKLQFCPTISSSENPVILEAASLNTIIFNSFPITTIPSGIINASLFRSITFLTSIAYLKINFFSL</sequence>
<protein>
    <submittedName>
        <fullName evidence="1">Uncharacterized protein</fullName>
    </submittedName>
</protein>
<evidence type="ECO:0000313" key="1">
    <source>
        <dbReference type="EMBL" id="KUG26129.1"/>
    </source>
</evidence>
<gene>
    <name evidence="1" type="ORF">ASZ90_004042</name>
</gene>
<dbReference type="EMBL" id="LNQE01000529">
    <property type="protein sequence ID" value="KUG26129.1"/>
    <property type="molecule type" value="Genomic_DNA"/>
</dbReference>
<dbReference type="AlphaFoldDB" id="A0A0W8FZ76"/>